<evidence type="ECO:0000256" key="1">
    <source>
        <dbReference type="ARBA" id="ARBA00004141"/>
    </source>
</evidence>
<dbReference type="KEGG" id="saq:Sare_3837"/>
<dbReference type="Pfam" id="PF09685">
    <property type="entry name" value="MamF_MmsF"/>
    <property type="match status" value="1"/>
</dbReference>
<protein>
    <recommendedName>
        <fullName evidence="8">Tic20 family protein</fullName>
    </recommendedName>
</protein>
<feature type="transmembrane region" description="Helical" evidence="6">
    <location>
        <begin position="120"/>
        <end position="150"/>
    </location>
</feature>
<feature type="compositionally biased region" description="Pro residues" evidence="5">
    <location>
        <begin position="80"/>
        <end position="93"/>
    </location>
</feature>
<feature type="compositionally biased region" description="Pro residues" evidence="5">
    <location>
        <begin position="47"/>
        <end position="71"/>
    </location>
</feature>
<gene>
    <name evidence="7" type="ordered locus">Sare_3837</name>
</gene>
<organism evidence="7">
    <name type="scientific">Salinispora arenicola (strain CNS-205)</name>
    <dbReference type="NCBI Taxonomy" id="391037"/>
    <lineage>
        <taxon>Bacteria</taxon>
        <taxon>Bacillati</taxon>
        <taxon>Actinomycetota</taxon>
        <taxon>Actinomycetes</taxon>
        <taxon>Micromonosporales</taxon>
        <taxon>Micromonosporaceae</taxon>
        <taxon>Salinispora</taxon>
    </lineage>
</organism>
<keyword evidence="2 6" id="KW-0812">Transmembrane</keyword>
<dbReference type="STRING" id="391037.Sare_3837"/>
<keyword evidence="4 6" id="KW-0472">Membrane</keyword>
<reference evidence="7" key="1">
    <citation type="submission" date="2007-10" db="EMBL/GenBank/DDBJ databases">
        <title>Complete sequence of Salinispora arenicola CNS-205.</title>
        <authorList>
            <consortium name="US DOE Joint Genome Institute"/>
            <person name="Copeland A."/>
            <person name="Lucas S."/>
            <person name="Lapidus A."/>
            <person name="Barry K."/>
            <person name="Glavina del Rio T."/>
            <person name="Dalin E."/>
            <person name="Tice H."/>
            <person name="Pitluck S."/>
            <person name="Foster B."/>
            <person name="Schmutz J."/>
            <person name="Larimer F."/>
            <person name="Land M."/>
            <person name="Hauser L."/>
            <person name="Kyrpides N."/>
            <person name="Ivanova N."/>
            <person name="Jensen P.R."/>
            <person name="Moore B.S."/>
            <person name="Penn K."/>
            <person name="Jenkins C."/>
            <person name="Udwary D."/>
            <person name="Xiang L."/>
            <person name="Gontang E."/>
            <person name="Richardson P."/>
        </authorList>
    </citation>
    <scope>NUCLEOTIDE SEQUENCE [LARGE SCALE GENOMIC DNA]</scope>
    <source>
        <strain evidence="7">CNS-205</strain>
    </source>
</reference>
<evidence type="ECO:0000256" key="2">
    <source>
        <dbReference type="ARBA" id="ARBA00022692"/>
    </source>
</evidence>
<evidence type="ECO:0000256" key="5">
    <source>
        <dbReference type="SAM" id="MobiDB-lite"/>
    </source>
</evidence>
<evidence type="ECO:0000256" key="6">
    <source>
        <dbReference type="SAM" id="Phobius"/>
    </source>
</evidence>
<evidence type="ECO:0008006" key="8">
    <source>
        <dbReference type="Google" id="ProtNLM"/>
    </source>
</evidence>
<evidence type="ECO:0000256" key="4">
    <source>
        <dbReference type="ARBA" id="ARBA00023136"/>
    </source>
</evidence>
<keyword evidence="3 6" id="KW-1133">Transmembrane helix</keyword>
<dbReference type="EMBL" id="CP000850">
    <property type="protein sequence ID" value="ABV99630.1"/>
    <property type="molecule type" value="Genomic_DNA"/>
</dbReference>
<dbReference type="HOGENOM" id="CLU_110679_0_0_11"/>
<feature type="compositionally biased region" description="Low complexity" evidence="5">
    <location>
        <begin position="9"/>
        <end position="20"/>
    </location>
</feature>
<feature type="transmembrane region" description="Helical" evidence="6">
    <location>
        <begin position="170"/>
        <end position="203"/>
    </location>
</feature>
<proteinExistence type="predicted"/>
<accession>A8M0W9</accession>
<evidence type="ECO:0000313" key="7">
    <source>
        <dbReference type="EMBL" id="ABV99630.1"/>
    </source>
</evidence>
<sequence>MIERRHRMTTLGLLPGPTGPASNDHPDNQGGVALGIVVRCAYGDPMTEPPRPPTGGEPGLPGPGPDDPTTPLPGASGPGSYPPPGGTPPPGGYPPGAAGYPFGGGYGPPGGYVNSEDRMWVLVAHLGGALGALISFGMLGFVAPLVAYLARGNQSPTVRAHAQAALNFQIVWSLIAFVLLFVGWCLLFLPNLAVVVIQIVFGVIATLRANDGRQYRYPMSASLIK</sequence>
<dbReference type="AlphaFoldDB" id="A8M0W9"/>
<comment type="subcellular location">
    <subcellularLocation>
        <location evidence="1">Membrane</location>
        <topology evidence="1">Multi-pass membrane protein</topology>
    </subcellularLocation>
</comment>
<name>A8M0W9_SALAI</name>
<dbReference type="InterPro" id="IPR019109">
    <property type="entry name" value="MamF_MmsF"/>
</dbReference>
<evidence type="ECO:0000256" key="3">
    <source>
        <dbReference type="ARBA" id="ARBA00022989"/>
    </source>
</evidence>
<feature type="region of interest" description="Disordered" evidence="5">
    <location>
        <begin position="1"/>
        <end position="96"/>
    </location>
</feature>
<dbReference type="eggNOG" id="COG3296">
    <property type="taxonomic scope" value="Bacteria"/>
</dbReference>